<evidence type="ECO:0000256" key="1">
    <source>
        <dbReference type="ARBA" id="ARBA00022630"/>
    </source>
</evidence>
<keyword evidence="2" id="KW-0274">FAD</keyword>
<dbReference type="EC" id="1.2.5.3" evidence="5"/>
<name>A0ABM8WNM7_9BURK</name>
<dbReference type="Pfam" id="PF03450">
    <property type="entry name" value="CO_deh_flav_C"/>
    <property type="match status" value="1"/>
</dbReference>
<dbReference type="InterPro" id="IPR016167">
    <property type="entry name" value="FAD-bd_PCMH_sub1"/>
</dbReference>
<dbReference type="GO" id="GO:0008805">
    <property type="term" value="F:carbon-monoxide oxygenase activity"/>
    <property type="evidence" value="ECO:0007669"/>
    <property type="project" value="UniProtKB-EC"/>
</dbReference>
<dbReference type="InterPro" id="IPR036683">
    <property type="entry name" value="CO_DH_flav_C_dom_sf"/>
</dbReference>
<evidence type="ECO:0000313" key="5">
    <source>
        <dbReference type="EMBL" id="CAG9169020.1"/>
    </source>
</evidence>
<dbReference type="SUPFAM" id="SSF56176">
    <property type="entry name" value="FAD-binding/transporter-associated domain-like"/>
    <property type="match status" value="1"/>
</dbReference>
<evidence type="ECO:0000256" key="3">
    <source>
        <dbReference type="ARBA" id="ARBA00023002"/>
    </source>
</evidence>
<gene>
    <name evidence="5" type="primary">cutM_1</name>
    <name evidence="5" type="ORF">LMG21510_01316</name>
</gene>
<evidence type="ECO:0000313" key="6">
    <source>
        <dbReference type="Proteomes" id="UP000721236"/>
    </source>
</evidence>
<dbReference type="InterPro" id="IPR036318">
    <property type="entry name" value="FAD-bd_PCMH-like_sf"/>
</dbReference>
<dbReference type="InterPro" id="IPR016169">
    <property type="entry name" value="FAD-bd_PCMH_sub2"/>
</dbReference>
<dbReference type="Gene3D" id="3.30.390.50">
    <property type="entry name" value="CO dehydrogenase flavoprotein, C-terminal domain"/>
    <property type="match status" value="1"/>
</dbReference>
<dbReference type="PROSITE" id="PS51387">
    <property type="entry name" value="FAD_PCMH"/>
    <property type="match status" value="1"/>
</dbReference>
<keyword evidence="3 5" id="KW-0560">Oxidoreductase</keyword>
<protein>
    <submittedName>
        <fullName evidence="5">Carbon monoxide dehydrogenase medium chain</fullName>
        <ecNumber evidence="5">1.2.5.3</ecNumber>
    </submittedName>
</protein>
<keyword evidence="1" id="KW-0285">Flavoprotein</keyword>
<dbReference type="Gene3D" id="3.30.465.10">
    <property type="match status" value="1"/>
</dbReference>
<dbReference type="SMART" id="SM01092">
    <property type="entry name" value="CO_deh_flav_C"/>
    <property type="match status" value="1"/>
</dbReference>
<accession>A0ABM8WNM7</accession>
<dbReference type="InterPro" id="IPR016166">
    <property type="entry name" value="FAD-bd_PCMH"/>
</dbReference>
<dbReference type="RefSeq" id="WP_224040470.1">
    <property type="nucleotide sequence ID" value="NZ_CAJZAH010000001.1"/>
</dbReference>
<dbReference type="Proteomes" id="UP000721236">
    <property type="component" value="Unassembled WGS sequence"/>
</dbReference>
<feature type="domain" description="FAD-binding PCMH-type" evidence="4">
    <location>
        <begin position="1"/>
        <end position="176"/>
    </location>
</feature>
<sequence>MRDFEFLQPASVAEASRMLADLGDDCRVFAGGTALMLGMRQRMLTPSHLVSLGRLEALRAIRFDADVGLRIGALARHADVARSPVVQAHYPMLASMAARVANPQVRNQGTLGGNLCYADPSTDPPGCLMALQAKVVLSGLHGERVLRIEDFLVDYYTTALQPDEIVTEIRVPAPTPDMDGQYSRFLRTAAEHRPLASVALVVRRAGGVCRQARIAVGASTPIPTRLPRAEAFLEGRTVTADVAAQAAEIVAADIEPVSDQRGDAAYRREMVRVVACRTIAGLFGQLSE</sequence>
<dbReference type="PANTHER" id="PTHR42659">
    <property type="entry name" value="XANTHINE DEHYDROGENASE SUBUNIT C-RELATED"/>
    <property type="match status" value="1"/>
</dbReference>
<evidence type="ECO:0000256" key="2">
    <source>
        <dbReference type="ARBA" id="ARBA00022827"/>
    </source>
</evidence>
<dbReference type="Gene3D" id="3.30.43.10">
    <property type="entry name" value="Uridine Diphospho-n-acetylenolpyruvylglucosamine Reductase, domain 2"/>
    <property type="match status" value="1"/>
</dbReference>
<dbReference type="EMBL" id="CAJZAH010000001">
    <property type="protein sequence ID" value="CAG9169020.1"/>
    <property type="molecule type" value="Genomic_DNA"/>
</dbReference>
<proteinExistence type="predicted"/>
<reference evidence="5 6" key="1">
    <citation type="submission" date="2021-08" db="EMBL/GenBank/DDBJ databases">
        <authorList>
            <person name="Peeters C."/>
        </authorList>
    </citation>
    <scope>NUCLEOTIDE SEQUENCE [LARGE SCALE GENOMIC DNA]</scope>
    <source>
        <strain evidence="5 6">LMG 21510</strain>
    </source>
</reference>
<dbReference type="InterPro" id="IPR002346">
    <property type="entry name" value="Mopterin_DH_FAD-bd"/>
</dbReference>
<evidence type="ECO:0000259" key="4">
    <source>
        <dbReference type="PROSITE" id="PS51387"/>
    </source>
</evidence>
<organism evidence="5 6">
    <name type="scientific">Cupriavidus respiraculi</name>
    <dbReference type="NCBI Taxonomy" id="195930"/>
    <lineage>
        <taxon>Bacteria</taxon>
        <taxon>Pseudomonadati</taxon>
        <taxon>Pseudomonadota</taxon>
        <taxon>Betaproteobacteria</taxon>
        <taxon>Burkholderiales</taxon>
        <taxon>Burkholderiaceae</taxon>
        <taxon>Cupriavidus</taxon>
    </lineage>
</organism>
<dbReference type="InterPro" id="IPR005107">
    <property type="entry name" value="CO_DH_flav_C"/>
</dbReference>
<comment type="caution">
    <text evidence="5">The sequence shown here is derived from an EMBL/GenBank/DDBJ whole genome shotgun (WGS) entry which is preliminary data.</text>
</comment>
<dbReference type="SUPFAM" id="SSF55447">
    <property type="entry name" value="CO dehydrogenase flavoprotein C-terminal domain-like"/>
    <property type="match status" value="1"/>
</dbReference>
<dbReference type="PANTHER" id="PTHR42659:SF2">
    <property type="entry name" value="XANTHINE DEHYDROGENASE SUBUNIT C-RELATED"/>
    <property type="match status" value="1"/>
</dbReference>
<dbReference type="InterPro" id="IPR051312">
    <property type="entry name" value="Diverse_Substr_Oxidored"/>
</dbReference>
<keyword evidence="6" id="KW-1185">Reference proteome</keyword>
<dbReference type="Pfam" id="PF00941">
    <property type="entry name" value="FAD_binding_5"/>
    <property type="match status" value="1"/>
</dbReference>